<dbReference type="RefSeq" id="WP_250920904.1">
    <property type="nucleotide sequence ID" value="NZ_JAMQAW010000025.1"/>
</dbReference>
<reference evidence="2" key="1">
    <citation type="submission" date="2022-06" db="EMBL/GenBank/DDBJ databases">
        <title>Genome public.</title>
        <authorList>
            <person name="Sun Q."/>
        </authorList>
    </citation>
    <scope>NUCLEOTIDE SEQUENCE</scope>
    <source>
        <strain evidence="2">CWNU-1</strain>
    </source>
</reference>
<dbReference type="Proteomes" id="UP001431429">
    <property type="component" value="Unassembled WGS sequence"/>
</dbReference>
<protein>
    <submittedName>
        <fullName evidence="2">Uncharacterized protein</fullName>
    </submittedName>
</protein>
<dbReference type="EMBL" id="JAMQAW010000025">
    <property type="protein sequence ID" value="MCM2390566.1"/>
    <property type="molecule type" value="Genomic_DNA"/>
</dbReference>
<gene>
    <name evidence="2" type="ORF">NBG84_20075</name>
</gene>
<evidence type="ECO:0000256" key="1">
    <source>
        <dbReference type="SAM" id="MobiDB-lite"/>
    </source>
</evidence>
<comment type="caution">
    <text evidence="2">The sequence shown here is derived from an EMBL/GenBank/DDBJ whole genome shotgun (WGS) entry which is preliminary data.</text>
</comment>
<evidence type="ECO:0000313" key="3">
    <source>
        <dbReference type="Proteomes" id="UP001431429"/>
    </source>
</evidence>
<feature type="region of interest" description="Disordered" evidence="1">
    <location>
        <begin position="193"/>
        <end position="229"/>
    </location>
</feature>
<sequence length="229" mass="24283">MDEYGETPANSLEAWADGVVARLDVHEDIDRSLLYALRKGPSLRDETAARMADALRAAALGLNSAGCAMAAGVSERLLLNWQSQDPSFAAAMAAATDMARAQTAGLAGPLNPAALRVLLRALRNGALHGPAAALVGMSGRALYRLRRESPEVAALVAAARRARPKKADRRRRSPYEQRYRLIRLDQGVEVGAVRDSRHAGPGTGHSLRVCAEESEAPQCDGGDPGRPSG</sequence>
<proteinExistence type="predicted"/>
<evidence type="ECO:0000313" key="2">
    <source>
        <dbReference type="EMBL" id="MCM2390566.1"/>
    </source>
</evidence>
<accession>A0ABT0UTL0</accession>
<name>A0ABT0UTL0_9ACTN</name>
<keyword evidence="3" id="KW-1185">Reference proteome</keyword>
<organism evidence="2 3">
    <name type="scientific">Streptomyces albipurpureus</name>
    <dbReference type="NCBI Taxonomy" id="2897419"/>
    <lineage>
        <taxon>Bacteria</taxon>
        <taxon>Bacillati</taxon>
        <taxon>Actinomycetota</taxon>
        <taxon>Actinomycetes</taxon>
        <taxon>Kitasatosporales</taxon>
        <taxon>Streptomycetaceae</taxon>
        <taxon>Streptomyces</taxon>
    </lineage>
</organism>